<dbReference type="EMBL" id="AOMA01000143">
    <property type="protein sequence ID" value="EMA33231.1"/>
    <property type="molecule type" value="Genomic_DNA"/>
</dbReference>
<feature type="compositionally biased region" description="Basic and acidic residues" evidence="2">
    <location>
        <begin position="16"/>
        <end position="26"/>
    </location>
</feature>
<dbReference type="PATRIC" id="fig|1227454.3.peg.2992"/>
<dbReference type="InterPro" id="IPR014710">
    <property type="entry name" value="RmlC-like_jellyroll"/>
</dbReference>
<accession>M0LI79</accession>
<evidence type="ECO:0000256" key="1">
    <source>
        <dbReference type="ARBA" id="ARBA00022723"/>
    </source>
</evidence>
<name>M0LI79_9EURY</name>
<evidence type="ECO:0000313" key="4">
    <source>
        <dbReference type="EMBL" id="EMA33231.1"/>
    </source>
</evidence>
<feature type="region of interest" description="Disordered" evidence="2">
    <location>
        <begin position="149"/>
        <end position="184"/>
    </location>
</feature>
<dbReference type="InterPro" id="IPR051610">
    <property type="entry name" value="GPI/OXD"/>
</dbReference>
<keyword evidence="5" id="KW-1185">Reference proteome</keyword>
<dbReference type="AlphaFoldDB" id="M0LI79"/>
<dbReference type="eggNOG" id="arCOG02998">
    <property type="taxonomic scope" value="Archaea"/>
</dbReference>
<evidence type="ECO:0000256" key="2">
    <source>
        <dbReference type="SAM" id="MobiDB-lite"/>
    </source>
</evidence>
<dbReference type="GO" id="GO:0046872">
    <property type="term" value="F:metal ion binding"/>
    <property type="evidence" value="ECO:0007669"/>
    <property type="project" value="UniProtKB-KW"/>
</dbReference>
<feature type="domain" description="Cupin type-2" evidence="3">
    <location>
        <begin position="39"/>
        <end position="114"/>
    </location>
</feature>
<dbReference type="RefSeq" id="WP_006673817.1">
    <property type="nucleotide sequence ID" value="NZ_AOMA01000143.1"/>
</dbReference>
<dbReference type="Proteomes" id="UP000011607">
    <property type="component" value="Unassembled WGS sequence"/>
</dbReference>
<evidence type="ECO:0000313" key="5">
    <source>
        <dbReference type="Proteomes" id="UP000011607"/>
    </source>
</evidence>
<dbReference type="PANTHER" id="PTHR35848">
    <property type="entry name" value="OXALATE-BINDING PROTEIN"/>
    <property type="match status" value="1"/>
</dbReference>
<dbReference type="Gene3D" id="2.60.120.10">
    <property type="entry name" value="Jelly Rolls"/>
    <property type="match status" value="1"/>
</dbReference>
<reference evidence="4 5" key="1">
    <citation type="journal article" date="2014" name="PLoS Genet.">
        <title>Phylogenetically driven sequencing of extremely halophilic archaea reveals strategies for static and dynamic osmo-response.</title>
        <authorList>
            <person name="Becker E.A."/>
            <person name="Seitzer P.M."/>
            <person name="Tritt A."/>
            <person name="Larsen D."/>
            <person name="Krusor M."/>
            <person name="Yao A.I."/>
            <person name="Wu D."/>
            <person name="Madern D."/>
            <person name="Eisen J.A."/>
            <person name="Darling A.E."/>
            <person name="Facciotti M.T."/>
        </authorList>
    </citation>
    <scope>NUCLEOTIDE SEQUENCE [LARGE SCALE GENOMIC DNA]</scope>
    <source>
        <strain evidence="4 5">JCM 10879</strain>
    </source>
</reference>
<dbReference type="InterPro" id="IPR011051">
    <property type="entry name" value="RmlC_Cupin_sf"/>
</dbReference>
<keyword evidence="1" id="KW-0479">Metal-binding</keyword>
<dbReference type="OrthoDB" id="190812at2157"/>
<proteinExistence type="predicted"/>
<feature type="compositionally biased region" description="Acidic residues" evidence="2">
    <location>
        <begin position="153"/>
        <end position="171"/>
    </location>
</feature>
<sequence length="184" mass="19904">MERISIGDLPAEPYDENLHTDRRELTEPLSLEGVSMVQYTLEPGERFSGAAHAHPDQEEVFVVLEGEATFEVGRAADDDGPQRVTIEENEALRFAPGEFQTGWNDGDDRLVALALGAPRETGDVLIDRIPVLDAAVACPDCGRDTMRIVSAGDDADTDADDQDRDGDEDGGLECPDCGSRTSVE</sequence>
<organism evidence="4 5">
    <name type="scientific">Halobiforma nitratireducens JCM 10879</name>
    <dbReference type="NCBI Taxonomy" id="1227454"/>
    <lineage>
        <taxon>Archaea</taxon>
        <taxon>Methanobacteriati</taxon>
        <taxon>Methanobacteriota</taxon>
        <taxon>Stenosarchaea group</taxon>
        <taxon>Halobacteria</taxon>
        <taxon>Halobacteriales</taxon>
        <taxon>Natrialbaceae</taxon>
        <taxon>Halobiforma</taxon>
    </lineage>
</organism>
<protein>
    <submittedName>
        <fullName evidence="4">Cupin</fullName>
    </submittedName>
</protein>
<gene>
    <name evidence="4" type="ORF">C446_14594</name>
</gene>
<dbReference type="SUPFAM" id="SSF51182">
    <property type="entry name" value="RmlC-like cupins"/>
    <property type="match status" value="1"/>
</dbReference>
<evidence type="ECO:0000259" key="3">
    <source>
        <dbReference type="Pfam" id="PF07883"/>
    </source>
</evidence>
<dbReference type="Pfam" id="PF07883">
    <property type="entry name" value="Cupin_2"/>
    <property type="match status" value="1"/>
</dbReference>
<dbReference type="InterPro" id="IPR013096">
    <property type="entry name" value="Cupin_2"/>
</dbReference>
<feature type="region of interest" description="Disordered" evidence="2">
    <location>
        <begin position="1"/>
        <end position="26"/>
    </location>
</feature>
<comment type="caution">
    <text evidence="4">The sequence shown here is derived from an EMBL/GenBank/DDBJ whole genome shotgun (WGS) entry which is preliminary data.</text>
</comment>
<dbReference type="PANTHER" id="PTHR35848:SF9">
    <property type="entry name" value="SLL1358 PROTEIN"/>
    <property type="match status" value="1"/>
</dbReference>